<comment type="cofactor">
    <cofactor evidence="1">
        <name>Mg(2+)</name>
        <dbReference type="ChEBI" id="CHEBI:18420"/>
    </cofactor>
</comment>
<dbReference type="SUPFAM" id="SSF51621">
    <property type="entry name" value="Phosphoenolpyruvate/pyruvate domain"/>
    <property type="match status" value="1"/>
</dbReference>
<dbReference type="Gene3D" id="3.20.20.60">
    <property type="entry name" value="Phosphoenolpyruvate-binding domains"/>
    <property type="match status" value="1"/>
</dbReference>
<dbReference type="PIRSF" id="PIRSF015582">
    <property type="entry name" value="Cit_lyase_B"/>
    <property type="match status" value="1"/>
</dbReference>
<evidence type="ECO:0000313" key="7">
    <source>
        <dbReference type="Proteomes" id="UP001595444"/>
    </source>
</evidence>
<gene>
    <name evidence="6" type="ORF">ACFOKA_07955</name>
</gene>
<dbReference type="RefSeq" id="WP_194215299.1">
    <property type="nucleotide sequence ID" value="NZ_CP061205.1"/>
</dbReference>
<keyword evidence="3" id="KW-0479">Metal-binding</keyword>
<keyword evidence="6" id="KW-0456">Lyase</keyword>
<dbReference type="GO" id="GO:0016829">
    <property type="term" value="F:lyase activity"/>
    <property type="evidence" value="ECO:0007669"/>
    <property type="project" value="UniProtKB-KW"/>
</dbReference>
<keyword evidence="7" id="KW-1185">Reference proteome</keyword>
<dbReference type="PANTHER" id="PTHR32308">
    <property type="entry name" value="LYASE BETA SUBUNIT, PUTATIVE (AFU_ORTHOLOGUE AFUA_4G13030)-RELATED"/>
    <property type="match status" value="1"/>
</dbReference>
<feature type="domain" description="HpcH/HpaI aldolase/citrate lyase" evidence="5">
    <location>
        <begin position="13"/>
        <end position="224"/>
    </location>
</feature>
<dbReference type="Proteomes" id="UP001595444">
    <property type="component" value="Unassembled WGS sequence"/>
</dbReference>
<accession>A0ABV7D4A5</accession>
<sequence>MTDNERHFGTVCRSFLFVPGDRLDLVSKAVKGSSDAICIDLEDGVAGTAKDTARYMLPEALQVVIEAGCTAYVRVNPLQDRANHVQDLAALTVQPDGIVLPKAEGWLQAASVTKGLSLSGNLRLVAMIEDPKALLAFEQEAMMPGAVDALLLGTEDFSAYCGCSPDAPLITAAYVRMVMVAKAAGVKAYGMPIGIADYKNLEAFNKAACFAKHAGGDGAFAIHPRQIEILNTVFSITEDAVAWAQNVITVFEKARAAGQAITTLDGEMVDQPVYARARKLLSGTTAL</sequence>
<evidence type="ECO:0000256" key="3">
    <source>
        <dbReference type="ARBA" id="ARBA00022723"/>
    </source>
</evidence>
<name>A0ABV7D4A5_9PROT</name>
<evidence type="ECO:0000259" key="5">
    <source>
        <dbReference type="Pfam" id="PF03328"/>
    </source>
</evidence>
<comment type="similarity">
    <text evidence="2">Belongs to the HpcH/HpaI aldolase family.</text>
</comment>
<reference evidence="7" key="1">
    <citation type="journal article" date="2019" name="Int. J. Syst. Evol. Microbiol.">
        <title>The Global Catalogue of Microorganisms (GCM) 10K type strain sequencing project: providing services to taxonomists for standard genome sequencing and annotation.</title>
        <authorList>
            <consortium name="The Broad Institute Genomics Platform"/>
            <consortium name="The Broad Institute Genome Sequencing Center for Infectious Disease"/>
            <person name="Wu L."/>
            <person name="Ma J."/>
        </authorList>
    </citation>
    <scope>NUCLEOTIDE SEQUENCE [LARGE SCALE GENOMIC DNA]</scope>
    <source>
        <strain evidence="7">KCTC 62164</strain>
    </source>
</reference>
<dbReference type="EMBL" id="JBHRSL010000004">
    <property type="protein sequence ID" value="MFC3051834.1"/>
    <property type="molecule type" value="Genomic_DNA"/>
</dbReference>
<dbReference type="InterPro" id="IPR011206">
    <property type="entry name" value="Citrate_lyase_beta/mcl1/mcl2"/>
</dbReference>
<protein>
    <submittedName>
        <fullName evidence="6">HpcH/HpaI aldolase/citrate lyase family protein</fullName>
    </submittedName>
</protein>
<evidence type="ECO:0000256" key="4">
    <source>
        <dbReference type="ARBA" id="ARBA00022842"/>
    </source>
</evidence>
<comment type="caution">
    <text evidence="6">The sequence shown here is derived from an EMBL/GenBank/DDBJ whole genome shotgun (WGS) entry which is preliminary data.</text>
</comment>
<keyword evidence="4" id="KW-0460">Magnesium</keyword>
<dbReference type="InterPro" id="IPR040442">
    <property type="entry name" value="Pyrv_kinase-like_dom_sf"/>
</dbReference>
<dbReference type="Pfam" id="PF03328">
    <property type="entry name" value="HpcH_HpaI"/>
    <property type="match status" value="1"/>
</dbReference>
<dbReference type="InterPro" id="IPR015813">
    <property type="entry name" value="Pyrv/PenolPyrv_kinase-like_dom"/>
</dbReference>
<dbReference type="PANTHER" id="PTHR32308:SF0">
    <property type="entry name" value="HPCH_HPAI ALDOLASE_CITRATE LYASE DOMAIN-CONTAINING PROTEIN"/>
    <property type="match status" value="1"/>
</dbReference>
<organism evidence="6 7">
    <name type="scientific">Kordiimonas pumila</name>
    <dbReference type="NCBI Taxonomy" id="2161677"/>
    <lineage>
        <taxon>Bacteria</taxon>
        <taxon>Pseudomonadati</taxon>
        <taxon>Pseudomonadota</taxon>
        <taxon>Alphaproteobacteria</taxon>
        <taxon>Kordiimonadales</taxon>
        <taxon>Kordiimonadaceae</taxon>
        <taxon>Kordiimonas</taxon>
    </lineage>
</organism>
<evidence type="ECO:0000313" key="6">
    <source>
        <dbReference type="EMBL" id="MFC3051834.1"/>
    </source>
</evidence>
<evidence type="ECO:0000256" key="1">
    <source>
        <dbReference type="ARBA" id="ARBA00001946"/>
    </source>
</evidence>
<proteinExistence type="inferred from homology"/>
<dbReference type="InterPro" id="IPR005000">
    <property type="entry name" value="Aldolase/citrate-lyase_domain"/>
</dbReference>
<evidence type="ECO:0000256" key="2">
    <source>
        <dbReference type="ARBA" id="ARBA00005568"/>
    </source>
</evidence>